<dbReference type="GO" id="GO:0004185">
    <property type="term" value="F:serine-type carboxypeptidase activity"/>
    <property type="evidence" value="ECO:0007669"/>
    <property type="project" value="InterPro"/>
</dbReference>
<feature type="signal peptide" evidence="2">
    <location>
        <begin position="1"/>
        <end position="25"/>
    </location>
</feature>
<evidence type="ECO:0000256" key="2">
    <source>
        <dbReference type="SAM" id="SignalP"/>
    </source>
</evidence>
<dbReference type="Gene3D" id="3.40.50.1820">
    <property type="entry name" value="alpha/beta hydrolase"/>
    <property type="match status" value="1"/>
</dbReference>
<dbReference type="GO" id="GO:0006508">
    <property type="term" value="P:proteolysis"/>
    <property type="evidence" value="ECO:0007669"/>
    <property type="project" value="InterPro"/>
</dbReference>
<dbReference type="AlphaFoldDB" id="A0A811Q6Z8"/>
<evidence type="ECO:0000313" key="4">
    <source>
        <dbReference type="Proteomes" id="UP000604825"/>
    </source>
</evidence>
<evidence type="ECO:0008006" key="5">
    <source>
        <dbReference type="Google" id="ProtNLM"/>
    </source>
</evidence>
<comment type="similarity">
    <text evidence="1">Belongs to the peptidase S10 family.</text>
</comment>
<reference evidence="3" key="1">
    <citation type="submission" date="2020-10" db="EMBL/GenBank/DDBJ databases">
        <authorList>
            <person name="Han B."/>
            <person name="Lu T."/>
            <person name="Zhao Q."/>
            <person name="Huang X."/>
            <person name="Zhao Y."/>
        </authorList>
    </citation>
    <scope>NUCLEOTIDE SEQUENCE</scope>
</reference>
<dbReference type="InterPro" id="IPR029058">
    <property type="entry name" value="AB_hydrolase_fold"/>
</dbReference>
<name>A0A811Q6Z8_9POAL</name>
<accession>A0A811Q6Z8</accession>
<organism evidence="3 4">
    <name type="scientific">Miscanthus lutarioriparius</name>
    <dbReference type="NCBI Taxonomy" id="422564"/>
    <lineage>
        <taxon>Eukaryota</taxon>
        <taxon>Viridiplantae</taxon>
        <taxon>Streptophyta</taxon>
        <taxon>Embryophyta</taxon>
        <taxon>Tracheophyta</taxon>
        <taxon>Spermatophyta</taxon>
        <taxon>Magnoliopsida</taxon>
        <taxon>Liliopsida</taxon>
        <taxon>Poales</taxon>
        <taxon>Poaceae</taxon>
        <taxon>PACMAD clade</taxon>
        <taxon>Panicoideae</taxon>
        <taxon>Andropogonodae</taxon>
        <taxon>Andropogoneae</taxon>
        <taxon>Saccharinae</taxon>
        <taxon>Miscanthus</taxon>
    </lineage>
</organism>
<dbReference type="Proteomes" id="UP000604825">
    <property type="component" value="Unassembled WGS sequence"/>
</dbReference>
<keyword evidence="2" id="KW-0732">Signal</keyword>
<dbReference type="InterPro" id="IPR001563">
    <property type="entry name" value="Peptidase_S10"/>
</dbReference>
<proteinExistence type="inferred from homology"/>
<comment type="caution">
    <text evidence="3">The sequence shown here is derived from an EMBL/GenBank/DDBJ whole genome shotgun (WGS) entry which is preliminary data.</text>
</comment>
<evidence type="ECO:0000256" key="1">
    <source>
        <dbReference type="ARBA" id="ARBA00009431"/>
    </source>
</evidence>
<keyword evidence="4" id="KW-1185">Reference proteome</keyword>
<dbReference type="SUPFAM" id="SSF53474">
    <property type="entry name" value="alpha/beta-Hydrolases"/>
    <property type="match status" value="1"/>
</dbReference>
<sequence length="173" mass="18575">MDPHLQFVLLSILLLCCLIRDNSFGSRCVVVDFEHHPPGFGWCRDLGICRSPQGCLPFLELLQESPPCVVAREAMADRLLCVVCVNLLIDQAPDASLGHDNSTWLHNADLLVVDTPVGTGNSYEDDASSSGNGVWSMAQTTFPLLRGAFLQAAADILVLLRAPTLAGSAPSSD</sequence>
<protein>
    <recommendedName>
        <fullName evidence="5">Secreted protein</fullName>
    </recommendedName>
</protein>
<dbReference type="Pfam" id="PF00450">
    <property type="entry name" value="Peptidase_S10"/>
    <property type="match status" value="1"/>
</dbReference>
<evidence type="ECO:0000313" key="3">
    <source>
        <dbReference type="EMBL" id="CAD6256372.1"/>
    </source>
</evidence>
<feature type="chain" id="PRO_5032376033" description="Secreted protein" evidence="2">
    <location>
        <begin position="26"/>
        <end position="173"/>
    </location>
</feature>
<gene>
    <name evidence="3" type="ORF">NCGR_LOCUS39880</name>
</gene>
<dbReference type="OrthoDB" id="443318at2759"/>
<dbReference type="EMBL" id="CAJGYO010000010">
    <property type="protein sequence ID" value="CAD6256372.1"/>
    <property type="molecule type" value="Genomic_DNA"/>
</dbReference>